<reference evidence="2" key="1">
    <citation type="submission" date="2011-07" db="EMBL/GenBank/DDBJ databases">
        <authorList>
            <consortium name="Caenorhabditis brenneri Sequencing and Analysis Consortium"/>
            <person name="Wilson R.K."/>
        </authorList>
    </citation>
    <scope>NUCLEOTIDE SEQUENCE [LARGE SCALE GENOMIC DNA]</scope>
    <source>
        <strain evidence="2">PB2801</strain>
    </source>
</reference>
<proteinExistence type="predicted"/>
<dbReference type="OrthoDB" id="5908274at2759"/>
<accession>G0MNP6</accession>
<dbReference type="InParanoid" id="G0MNP6"/>
<dbReference type="PANTHER" id="PTHR21503">
    <property type="entry name" value="F-BOX-CONTAINING HYPOTHETICAL PROTEIN C.ELEGANS"/>
    <property type="match status" value="1"/>
</dbReference>
<dbReference type="Proteomes" id="UP000008068">
    <property type="component" value="Unassembled WGS sequence"/>
</dbReference>
<evidence type="ECO:0000313" key="1">
    <source>
        <dbReference type="EMBL" id="EGT39057.1"/>
    </source>
</evidence>
<dbReference type="HOGENOM" id="CLU_040220_0_0_1"/>
<keyword evidence="2" id="KW-1185">Reference proteome</keyword>
<organism evidence="2">
    <name type="scientific">Caenorhabditis brenneri</name>
    <name type="common">Nematode worm</name>
    <dbReference type="NCBI Taxonomy" id="135651"/>
    <lineage>
        <taxon>Eukaryota</taxon>
        <taxon>Metazoa</taxon>
        <taxon>Ecdysozoa</taxon>
        <taxon>Nematoda</taxon>
        <taxon>Chromadorea</taxon>
        <taxon>Rhabditida</taxon>
        <taxon>Rhabditina</taxon>
        <taxon>Rhabditomorpha</taxon>
        <taxon>Rhabditoidea</taxon>
        <taxon>Rhabditidae</taxon>
        <taxon>Peloderinae</taxon>
        <taxon>Caenorhabditis</taxon>
    </lineage>
</organism>
<evidence type="ECO:0000313" key="2">
    <source>
        <dbReference type="Proteomes" id="UP000008068"/>
    </source>
</evidence>
<gene>
    <name evidence="1" type="ORF">CAEBREN_18515</name>
</gene>
<name>G0MNP6_CAEBE</name>
<dbReference type="FunCoup" id="G0MNP6">
    <property type="interactions" value="338"/>
</dbReference>
<dbReference type="EMBL" id="GL379804">
    <property type="protein sequence ID" value="EGT39057.1"/>
    <property type="molecule type" value="Genomic_DNA"/>
</dbReference>
<evidence type="ECO:0008006" key="3">
    <source>
        <dbReference type="Google" id="ProtNLM"/>
    </source>
</evidence>
<dbReference type="AlphaFoldDB" id="G0MNP6"/>
<protein>
    <recommendedName>
        <fullName evidence="3">F-box associated domain-containing protein</fullName>
    </recommendedName>
</protein>
<sequence>MNHLTRKDVKAIRYMFCSAGLVVQTESRNEIKEHVLTGHPSKRLNSHKLVVVKIGKFQKQIEFDNRGEENEDYPASLYCKMRHEKQMYQAIFEHLYELFRRSSPTISVTLHTVADFEQLIDVSGINHTVLFGETVDASMLNKHFARYPNQTSAFIDTEITGQFSEDSAIFEVPTICCENSSPTSLFKLFNGRDLQLFNCKFDTNDVVEFLDKWISGVAYRSLELLYLYSPVSLNIEKYAIIQRFGLALWPENTPYIFEFKSRGDRLNGKDNKLVYDCRPYYQVKRASDHKIAALEVETNSLKLFVFQ</sequence>
<dbReference type="PANTHER" id="PTHR21503:SF8">
    <property type="entry name" value="F-BOX ASSOCIATED DOMAIN-CONTAINING PROTEIN-RELATED"/>
    <property type="match status" value="1"/>
</dbReference>